<proteinExistence type="predicted"/>
<dbReference type="AlphaFoldDB" id="X1D245"/>
<evidence type="ECO:0000256" key="1">
    <source>
        <dbReference type="SAM" id="MobiDB-lite"/>
    </source>
</evidence>
<sequence>MNSKPDQNNDLILNSEEADIITLEKLINRIWNEENLKNNKEKPKKQLKSKDILNPPNTNSQIPVKSSSYPPVAPKLESKISNKTEILDITSLNHPPEISPSNSSDKKSIGNTRFAMMNELKEAFKKRGLNAL</sequence>
<protein>
    <submittedName>
        <fullName evidence="2">Uncharacterized protein</fullName>
    </submittedName>
</protein>
<name>X1D245_9ZZZZ</name>
<feature type="region of interest" description="Disordered" evidence="1">
    <location>
        <begin position="39"/>
        <end position="75"/>
    </location>
</feature>
<gene>
    <name evidence="2" type="ORF">S01H4_50170</name>
</gene>
<organism evidence="2">
    <name type="scientific">marine sediment metagenome</name>
    <dbReference type="NCBI Taxonomy" id="412755"/>
    <lineage>
        <taxon>unclassified sequences</taxon>
        <taxon>metagenomes</taxon>
        <taxon>ecological metagenomes</taxon>
    </lineage>
</organism>
<feature type="compositionally biased region" description="Polar residues" evidence="1">
    <location>
        <begin position="55"/>
        <end position="69"/>
    </location>
</feature>
<comment type="caution">
    <text evidence="2">The sequence shown here is derived from an EMBL/GenBank/DDBJ whole genome shotgun (WGS) entry which is preliminary data.</text>
</comment>
<accession>X1D245</accession>
<dbReference type="EMBL" id="BART01028458">
    <property type="protein sequence ID" value="GAG90551.1"/>
    <property type="molecule type" value="Genomic_DNA"/>
</dbReference>
<reference evidence="2" key="1">
    <citation type="journal article" date="2014" name="Front. Microbiol.">
        <title>High frequency of phylogenetically diverse reductive dehalogenase-homologous genes in deep subseafloor sedimentary metagenomes.</title>
        <authorList>
            <person name="Kawai M."/>
            <person name="Futagami T."/>
            <person name="Toyoda A."/>
            <person name="Takaki Y."/>
            <person name="Nishi S."/>
            <person name="Hori S."/>
            <person name="Arai W."/>
            <person name="Tsubouchi T."/>
            <person name="Morono Y."/>
            <person name="Uchiyama I."/>
            <person name="Ito T."/>
            <person name="Fujiyama A."/>
            <person name="Inagaki F."/>
            <person name="Takami H."/>
        </authorList>
    </citation>
    <scope>NUCLEOTIDE SEQUENCE</scope>
    <source>
        <strain evidence="2">Expedition CK06-06</strain>
    </source>
</reference>
<evidence type="ECO:0000313" key="2">
    <source>
        <dbReference type="EMBL" id="GAG90551.1"/>
    </source>
</evidence>